<feature type="region of interest" description="Disordered" evidence="10">
    <location>
        <begin position="474"/>
        <end position="496"/>
    </location>
</feature>
<comment type="catalytic activity">
    <reaction evidence="9">
        <text>Cleaves -Ala-|-Ser- and -Ala-|-Ala- bonds in the scaffold protein.</text>
        <dbReference type="EC" id="3.4.21.97"/>
    </reaction>
</comment>
<evidence type="ECO:0000313" key="12">
    <source>
        <dbReference type="Proteomes" id="UP000175168"/>
    </source>
</evidence>
<keyword evidence="12" id="KW-1185">Reference proteome</keyword>
<comment type="function">
    <text evidence="9">Assemblin: Protease that plays an essential role in virion assembly within the nucleus. Catalyzes the cleavage of the assembly protein after formation of the spherical procapsid. By that cleavage, the capsid matures and gains its icosahedral shape. The cleavage sites seem to include -Ala-Ser-, -Ala-Ala-, as well as Ala-Thr bonds. Assemblin and cleavages products are evicted from the capsid before or during DNA packaging.</text>
</comment>
<feature type="active site" description="Charge relay system" evidence="9">
    <location>
        <position position="116"/>
    </location>
</feature>
<dbReference type="MEROPS" id="S21.001"/>
<protein>
    <recommendedName>
        <fullName evidence="9">Capsid scaffolding protein</fullName>
    </recommendedName>
    <alternativeName>
        <fullName evidence="9">Protease precursor</fullName>
        <shortName evidence="9">pPR</shortName>
    </alternativeName>
    <component>
        <recommendedName>
            <fullName evidence="9">Assemblin</fullName>
            <ecNumber evidence="9">3.4.21.97</ecNumber>
        </recommendedName>
        <alternativeName>
            <fullName evidence="9">Protease</fullName>
            <shortName evidence="9">Pr</shortName>
        </alternativeName>
    </component>
    <component>
        <recommendedName>
            <fullName evidence="9">Assembly protein</fullName>
            <shortName evidence="9">AP</shortName>
        </recommendedName>
        <alternativeName>
            <fullName evidence="9">Capsid assembly protein</fullName>
        </alternativeName>
    </component>
</protein>
<evidence type="ECO:0000256" key="1">
    <source>
        <dbReference type="ARBA" id="ARBA00022553"/>
    </source>
</evidence>
<comment type="subunit">
    <molecule>Capsid scaffolding protein</molecule>
    <text evidence="9">Homomultimer. Interacts with major capsid protein.</text>
</comment>
<evidence type="ECO:0000256" key="3">
    <source>
        <dbReference type="ARBA" id="ARBA00022612"/>
    </source>
</evidence>
<dbReference type="GO" id="GO:0006508">
    <property type="term" value="P:proteolysis"/>
    <property type="evidence" value="ECO:0007669"/>
    <property type="project" value="UniProtKB-KW"/>
</dbReference>
<comment type="subcellular location">
    <molecule>Assemblin</molecule>
    <subcellularLocation>
        <location evidence="9">Host nucleus</location>
    </subcellularLocation>
</comment>
<gene>
    <name evidence="11" type="primary">HVT033</name>
</gene>
<dbReference type="GO" id="GO:0042802">
    <property type="term" value="F:identical protein binding"/>
    <property type="evidence" value="ECO:0007669"/>
    <property type="project" value="UniProtKB-UniRule"/>
</dbReference>
<evidence type="ECO:0000256" key="7">
    <source>
        <dbReference type="ARBA" id="ARBA00022950"/>
    </source>
</evidence>
<feature type="active site" description="Charge relay system" evidence="9">
    <location>
        <position position="135"/>
    </location>
</feature>
<dbReference type="KEGG" id="vg:918533"/>
<feature type="site" description="Cleavage; by assemblin; Release site" evidence="9">
    <location>
        <begin position="234"/>
        <end position="235"/>
    </location>
</feature>
<comment type="subcellular location">
    <molecule>Capsid scaffolding protein</molecule>
    <subcellularLocation>
        <location evidence="9">Host cytoplasm</location>
    </subcellularLocation>
</comment>
<organismHost>
    <name type="scientific">Gallus gallus</name>
    <name type="common">Chicken</name>
    <dbReference type="NCBI Taxonomy" id="9031"/>
</organismHost>
<evidence type="ECO:0000256" key="2">
    <source>
        <dbReference type="ARBA" id="ARBA00022562"/>
    </source>
</evidence>
<comment type="function">
    <text evidence="9">Capsid scaffolding protein: Acts as a scaffold protein by binding major capsid protein in the cytoplasm, inducing the nuclear localization of both proteins. Multimerizes in the nucleus such as major capsid protein forms the icosahedral T=16 capsid. Autocatalytic cleavage releases the assembly protein, and subsequently abolishes interaction with major capsid protein. Cleavages products are evicted from the capsid before or during DNA packaging.</text>
</comment>
<dbReference type="GeneID" id="918533"/>
<keyword evidence="5 9" id="KW-0378">Hydrolase</keyword>
<keyword evidence="4 9" id="KW-0645">Protease</keyword>
<sequence length="643" mass="70353">MKTNDHPAVYVAGYLTLYGAKDNNDLVIDRNDIRAAIPTPSPLPINIDHRQDCVVGAVLALADDDHGLFFVGRINCPLMTQTLEAAASQEIFSELENISKDEKLLYLVTNYLPSVSLSSRRLEPGERADETFFSHVALCLLGKRIGTIVTYDFDVDHAIQPFTKLSDVCKSSLISEAIETEKKIGPTVWNPSKSAITKALLATAINNMLLRDKWRIISERRRLAGIVGQKYLQASALTALDGFMTSDNGSKSIPSCESVNPETVQRAGIQECDTPMLSGNETIENTLGGKYIGRPPICSSTSELRDRFCEIPSENLPIMSSQSPRPPGDDFIWVPIKSYNQLVSRYAQHSANNPDPVTNTNQQLYIPPTMPSTGQSPFYSGYGQYGHPLPSYSSPFSSGCVQYSGIQPHPVHSGQTSLEAKLSALLDCMNKDKRQMDEGHRYDGVYSGQERRARKRPYAFDKYDEPDLYYPGELSRHEPHYEGEGKNVGPSENRRDSIQTKTVLSGLMGAVTSLQREVERLNGERQYTQPYAAVSNVGSGLPARYYCPTIQQLPHPVTSDTGYRAGGDDGTSTSGKAVSTVRHDTGTDTPVSGPAPAIKEQITDPNMGCGVPQDTVDASAIAGLGGTRDSGSDVFISHMMTHR</sequence>
<dbReference type="GO" id="GO:0030430">
    <property type="term" value="C:host cell cytoplasm"/>
    <property type="evidence" value="ECO:0007669"/>
    <property type="project" value="UniProtKB-SubCell"/>
</dbReference>
<name>Q9DPR1_MEHV1</name>
<feature type="chain" id="PRO_5023405530" description="Assemblin" evidence="9">
    <location>
        <begin position="1"/>
        <end position="234"/>
    </location>
</feature>
<organism evidence="11 12">
    <name type="scientific">Meleagrid herpesvirus 1</name>
    <name type="common">MeHV-1</name>
    <name type="synonym">Turkey herpesvirus</name>
    <dbReference type="NCBI Taxonomy" id="37108"/>
    <lineage>
        <taxon>Viruses</taxon>
        <taxon>Duplodnaviria</taxon>
        <taxon>Heunggongvirae</taxon>
        <taxon>Peploviricota</taxon>
        <taxon>Herviviricetes</taxon>
        <taxon>Herpesvirales</taxon>
        <taxon>Orthoherpesviridae</taxon>
        <taxon>Alphaherpesvirinae</taxon>
        <taxon>Mardivirus</taxon>
        <taxon>Mardivirus meleagridalpha1</taxon>
    </lineage>
</organism>
<dbReference type="Gene3D" id="3.20.16.10">
    <property type="entry name" value="Herpesvirus/Caudovirus protease domain"/>
    <property type="match status" value="1"/>
</dbReference>
<evidence type="ECO:0000313" key="11">
    <source>
        <dbReference type="EMBL" id="AAG45763.1"/>
    </source>
</evidence>
<dbReference type="SUPFAM" id="SSF50789">
    <property type="entry name" value="Herpes virus serine proteinase, assemblin"/>
    <property type="match status" value="1"/>
</dbReference>
<evidence type="ECO:0000256" key="9">
    <source>
        <dbReference type="HAMAP-Rule" id="MF_04008"/>
    </source>
</evidence>
<dbReference type="GO" id="GO:0004252">
    <property type="term" value="F:serine-type endopeptidase activity"/>
    <property type="evidence" value="ECO:0007669"/>
    <property type="project" value="UniProtKB-UniRule"/>
</dbReference>
<keyword evidence="3 9" id="KW-1188">Viral release from host cell</keyword>
<proteinExistence type="inferred from homology"/>
<evidence type="ECO:0000256" key="10">
    <source>
        <dbReference type="SAM" id="MobiDB-lite"/>
    </source>
</evidence>
<comment type="caution">
    <text evidence="9">Lacks conserved residue(s) required for the propagation of feature annotation.</text>
</comment>
<feature type="site" description="Cleavage; by assemblin; Tail site" evidence="9">
    <location>
        <begin position="618"/>
        <end position="619"/>
    </location>
</feature>
<dbReference type="Proteomes" id="UP000175168">
    <property type="component" value="Segment"/>
</dbReference>
<dbReference type="EMBL" id="AF291866">
    <property type="protein sequence ID" value="AAG45763.1"/>
    <property type="molecule type" value="Genomic_DNA"/>
</dbReference>
<keyword evidence="1 9" id="KW-0597">Phosphoprotein</keyword>
<comment type="domain">
    <text evidence="9">Region of interaction between pPR and pAP is called Amino conserved domain (ACD). The region of interaction with major capsid protein is called carboxyl conserved domain (CCD).</text>
</comment>
<evidence type="ECO:0000256" key="6">
    <source>
        <dbReference type="ARBA" id="ARBA00022825"/>
    </source>
</evidence>
<feature type="active site" description="Charge relay system" evidence="9">
    <location>
        <position position="49"/>
    </location>
</feature>
<evidence type="ECO:0000256" key="5">
    <source>
        <dbReference type="ARBA" id="ARBA00022801"/>
    </source>
</evidence>
<dbReference type="OrthoDB" id="8407at10239"/>
<feature type="region of interest" description="Disordered" evidence="10">
    <location>
        <begin position="566"/>
        <end position="595"/>
    </location>
</feature>
<reference evidence="11 12" key="1">
    <citation type="journal article" date="2001" name="J. Virol.">
        <title>The genome of turkey herpesvirus.</title>
        <authorList>
            <person name="Afonso C.L."/>
            <person name="Tulman E.R."/>
            <person name="Lu Z."/>
            <person name="Zsak L."/>
            <person name="Rock D.L."/>
            <person name="Kutish G.F."/>
        </authorList>
    </citation>
    <scope>NUCLEOTIDE SEQUENCE [LARGE SCALE GENOMIC DNA]</scope>
    <source>
        <strain evidence="11">FC126</strain>
    </source>
</reference>
<feature type="chain" id="PRO_5023405532" description="Assembly protein" evidence="9">
    <location>
        <begin position="235"/>
        <end position="643"/>
    </location>
</feature>
<evidence type="ECO:0000256" key="8">
    <source>
        <dbReference type="ARBA" id="ARBA00023200"/>
    </source>
</evidence>
<accession>Q9DPR1</accession>
<dbReference type="EC" id="3.4.21.97" evidence="9"/>
<comment type="similarity">
    <text evidence="9">Belongs to the herpesviridae capsid scaffolding protein family.</text>
</comment>
<dbReference type="HAMAP" id="MF_04008">
    <property type="entry name" value="HSV_SCAF"/>
    <property type="match status" value="1"/>
</dbReference>
<dbReference type="InterPro" id="IPR035443">
    <property type="entry name" value="Herpes_virus_sf"/>
</dbReference>
<comment type="PTM">
    <text evidence="9">Capsid scaffolding protein: Capsid scaffolding protein is cleaved by assemblin after formation of the spherical procapsid. As a result, the capsid obtains its mature, icosahedral shape. Cleavages occur at two or more sites: release (R-site) and maturation (M-site).</text>
</comment>
<feature type="chain" id="PRO_5023405531" description="Capsid scaffolding protein" evidence="9">
    <location>
        <begin position="1"/>
        <end position="643"/>
    </location>
</feature>
<keyword evidence="2 9" id="KW-1048">Host nucleus</keyword>
<dbReference type="InterPro" id="IPR001847">
    <property type="entry name" value="Peptidase_S21"/>
</dbReference>
<organismHost>
    <name type="scientific">Meleagris gallopavo</name>
    <name type="common">Wild turkey</name>
    <dbReference type="NCBI Taxonomy" id="9103"/>
</organismHost>
<keyword evidence="7 9" id="KW-0118">Viral capsid assembly</keyword>
<evidence type="ECO:0000256" key="4">
    <source>
        <dbReference type="ARBA" id="ARBA00022670"/>
    </source>
</evidence>
<dbReference type="GO" id="GO:0039708">
    <property type="term" value="P:nuclear capsid assembly"/>
    <property type="evidence" value="ECO:0007669"/>
    <property type="project" value="UniProtKB-ARBA"/>
</dbReference>
<dbReference type="GO" id="GO:0019076">
    <property type="term" value="P:viral release from host cell"/>
    <property type="evidence" value="ECO:0007669"/>
    <property type="project" value="UniProtKB-UniRule"/>
</dbReference>
<feature type="compositionally biased region" description="Basic and acidic residues" evidence="10">
    <location>
        <begin position="474"/>
        <end position="485"/>
    </location>
</feature>
<keyword evidence="8 9" id="KW-1035">Host cytoplasm</keyword>
<feature type="region of interest" description="Interaction with major capsid protein" evidence="9">
    <location>
        <begin position="623"/>
        <end position="643"/>
    </location>
</feature>
<comment type="function">
    <text evidence="9">Assembly protein: Plays a major role in capsid assembly. Acts as a scaffold protein by binding major capsid protein. Multimerizes in the nucleus such as major capsid protein forms the icosahedral T=16 capsid. Cleaved by assemblin after capsid completion. The cleavages products are evicted from the capsid before or during DNA packaging.</text>
</comment>
<dbReference type="RefSeq" id="NP_073319.1">
    <property type="nucleotide sequence ID" value="NC_002641.1"/>
</dbReference>
<comment type="subcellular location">
    <molecule>Assembly protein</molecule>
    <subcellularLocation>
        <location evidence="9">Host nucleus</location>
    </subcellularLocation>
</comment>
<dbReference type="PRINTS" id="PR00236">
    <property type="entry name" value="HSVCAPSIDP40"/>
</dbReference>
<comment type="subunit">
    <molecule>Assembly protein</molecule>
    <text evidence="9">Homomultimer. Interacts with major capsid protein.</text>
</comment>
<keyword evidence="6 9" id="KW-0720">Serine protease</keyword>
<comment type="subunit">
    <molecule>Assemblin</molecule>
    <text evidence="9">Exists in a monomer-dimer equilibrium with the dimer being the active species.</text>
</comment>
<dbReference type="Pfam" id="PF00716">
    <property type="entry name" value="Peptidase_S21"/>
    <property type="match status" value="1"/>
</dbReference>
<dbReference type="GO" id="GO:0042025">
    <property type="term" value="C:host cell nucleus"/>
    <property type="evidence" value="ECO:0007669"/>
    <property type="project" value="UniProtKB-SubCell"/>
</dbReference>